<dbReference type="AlphaFoldDB" id="A0A2U1B9B0"/>
<evidence type="ECO:0000313" key="2">
    <source>
        <dbReference type="Proteomes" id="UP000245959"/>
    </source>
</evidence>
<protein>
    <submittedName>
        <fullName evidence="1">Phage gp29-like protein</fullName>
    </submittedName>
</protein>
<dbReference type="GeneID" id="78294127"/>
<dbReference type="RefSeq" id="WP_116882802.1">
    <property type="nucleotide sequence ID" value="NZ_CABMMC010000020.1"/>
</dbReference>
<proteinExistence type="predicted"/>
<dbReference type="Proteomes" id="UP000245959">
    <property type="component" value="Unassembled WGS sequence"/>
</dbReference>
<sequence length="512" mass="56238">MILDRYGRLIPETTESKPASGMQIVMQPLTDREGLDVSRGLTPRDVDRILVQANGGDVEAQCRLSRELPEKSPAVAHALRTRRNALTGCRWHIEPGDGSTRATEAAKRLKSDLDAAGTAHPKAGRLWSFPQLLAGLTDAVLPGFAAAEIVWRPGGLGFYGFRPVEQRFFSFTKSYSPRLRTTGHLYEGEEPGYGKLVFHALHDGIDPVRGGLIRPLAWLFCFSQINHKDLLSFIERYGMPFVRATVDQATWEKEKVTLNDLISNFGPRGGGVFSRNVEVELLQAASTTGDVYFRLLEYLDDAITKVLLGQTASSGDSSGLSGGDAQSEVRHDILAADARALEETVNRDLFAVWMRCNYPPGVPSPRLQIETEPPEDEKAAAEKNLILAQTIQSLAAVGYKADVAAVSKMFGLPLTYEPPPEVGQVGPALELAELPDKPDRSDLSDALEELFGPAADAADRIVEILDDETLSDEERRERLRGTEFEITGGSGMETLMTREMEKRYAEGKNRGK</sequence>
<comment type="caution">
    <text evidence="1">The sequence shown here is derived from an EMBL/GenBank/DDBJ whole genome shotgun (WGS) entry which is preliminary data.</text>
</comment>
<dbReference type="EMBL" id="QEKH01000003">
    <property type="protein sequence ID" value="PVY45231.1"/>
    <property type="molecule type" value="Genomic_DNA"/>
</dbReference>
<dbReference type="InterPro" id="IPR009279">
    <property type="entry name" value="Portal_Mu"/>
</dbReference>
<dbReference type="Pfam" id="PF06074">
    <property type="entry name" value="Portal_Mu"/>
    <property type="match status" value="1"/>
</dbReference>
<evidence type="ECO:0000313" key="1">
    <source>
        <dbReference type="EMBL" id="PVY45231.1"/>
    </source>
</evidence>
<reference evidence="1 2" key="1">
    <citation type="submission" date="2018-04" db="EMBL/GenBank/DDBJ databases">
        <title>Genomic Encyclopedia of Type Strains, Phase IV (KMG-IV): sequencing the most valuable type-strain genomes for metagenomic binning, comparative biology and taxonomic classification.</title>
        <authorList>
            <person name="Goeker M."/>
        </authorList>
    </citation>
    <scope>NUCLEOTIDE SEQUENCE [LARGE SCALE GENOMIC DNA]</scope>
    <source>
        <strain evidence="1 2">DSM 14823</strain>
    </source>
</reference>
<accession>A0A2U1B9B0</accession>
<organism evidence="1 2">
    <name type="scientific">Victivallis vadensis</name>
    <dbReference type="NCBI Taxonomy" id="172901"/>
    <lineage>
        <taxon>Bacteria</taxon>
        <taxon>Pseudomonadati</taxon>
        <taxon>Lentisphaerota</taxon>
        <taxon>Lentisphaeria</taxon>
        <taxon>Victivallales</taxon>
        <taxon>Victivallaceae</taxon>
        <taxon>Victivallis</taxon>
    </lineage>
</organism>
<name>A0A2U1B9B0_9BACT</name>
<keyword evidence="2" id="KW-1185">Reference proteome</keyword>
<gene>
    <name evidence="1" type="ORF">C8D82_103145</name>
</gene>
<dbReference type="OrthoDB" id="9797300at2"/>